<keyword evidence="3 6" id="KW-0349">Heme</keyword>
<keyword evidence="5 7" id="KW-0503">Monooxygenase</keyword>
<dbReference type="eggNOG" id="KOG0157">
    <property type="taxonomic scope" value="Eukaryota"/>
</dbReference>
<dbReference type="Pfam" id="PF00067">
    <property type="entry name" value="p450"/>
    <property type="match status" value="1"/>
</dbReference>
<evidence type="ECO:0000313" key="8">
    <source>
        <dbReference type="EnsemblMetazoa" id="tetur01g04440.1"/>
    </source>
</evidence>
<evidence type="ECO:0000256" key="6">
    <source>
        <dbReference type="PIRSR" id="PIRSR602401-1"/>
    </source>
</evidence>
<keyword evidence="4 6" id="KW-0408">Iron</keyword>
<evidence type="ECO:0000256" key="5">
    <source>
        <dbReference type="ARBA" id="ARBA00023033"/>
    </source>
</evidence>
<dbReference type="PANTHER" id="PTHR24291">
    <property type="entry name" value="CYTOCHROME P450 FAMILY 4"/>
    <property type="match status" value="1"/>
</dbReference>
<dbReference type="PRINTS" id="PR00385">
    <property type="entry name" value="P450"/>
</dbReference>
<evidence type="ECO:0000256" key="2">
    <source>
        <dbReference type="ARBA" id="ARBA00010617"/>
    </source>
</evidence>
<feature type="binding site" description="axial binding residue" evidence="6">
    <location>
        <position position="434"/>
    </location>
    <ligand>
        <name>heme</name>
        <dbReference type="ChEBI" id="CHEBI:30413"/>
    </ligand>
    <ligandPart>
        <name>Fe</name>
        <dbReference type="ChEBI" id="CHEBI:18248"/>
    </ligandPart>
</feature>
<dbReference type="GO" id="GO:0004497">
    <property type="term" value="F:monooxygenase activity"/>
    <property type="evidence" value="ECO:0007669"/>
    <property type="project" value="UniProtKB-KW"/>
</dbReference>
<reference evidence="8" key="2">
    <citation type="submission" date="2015-06" db="UniProtKB">
        <authorList>
            <consortium name="EnsemblMetazoa"/>
        </authorList>
    </citation>
    <scope>IDENTIFICATION</scope>
</reference>
<dbReference type="GO" id="GO:0005506">
    <property type="term" value="F:iron ion binding"/>
    <property type="evidence" value="ECO:0007669"/>
    <property type="project" value="InterPro"/>
</dbReference>
<name>T1JQT9_TETUR</name>
<evidence type="ECO:0000256" key="4">
    <source>
        <dbReference type="ARBA" id="ARBA00023004"/>
    </source>
</evidence>
<dbReference type="InterPro" id="IPR017972">
    <property type="entry name" value="Cyt_P450_CS"/>
</dbReference>
<dbReference type="EMBL" id="CAEY01000441">
    <property type="status" value="NOT_ANNOTATED_CDS"/>
    <property type="molecule type" value="Genomic_DNA"/>
</dbReference>
<evidence type="ECO:0000313" key="9">
    <source>
        <dbReference type="Proteomes" id="UP000015104"/>
    </source>
</evidence>
<comment type="similarity">
    <text evidence="2 7">Belongs to the cytochrome P450 family.</text>
</comment>
<dbReference type="PANTHER" id="PTHR24291:SF201">
    <property type="entry name" value="CYTOCHROME P450, FAMILY 4, SUBFAMILY B, POLYPEPTIDE 7"/>
    <property type="match status" value="1"/>
</dbReference>
<dbReference type="Gene3D" id="1.10.630.10">
    <property type="entry name" value="Cytochrome P450"/>
    <property type="match status" value="1"/>
</dbReference>
<evidence type="ECO:0008006" key="10">
    <source>
        <dbReference type="Google" id="ProtNLM"/>
    </source>
</evidence>
<dbReference type="GO" id="GO:0020037">
    <property type="term" value="F:heme binding"/>
    <property type="evidence" value="ECO:0007669"/>
    <property type="project" value="InterPro"/>
</dbReference>
<dbReference type="AlphaFoldDB" id="T1JQT9"/>
<evidence type="ECO:0000256" key="7">
    <source>
        <dbReference type="RuleBase" id="RU000461"/>
    </source>
</evidence>
<dbReference type="InterPro" id="IPR001128">
    <property type="entry name" value="Cyt_P450"/>
</dbReference>
<accession>T1JQT9</accession>
<keyword evidence="6 7" id="KW-0479">Metal-binding</keyword>
<evidence type="ECO:0000256" key="3">
    <source>
        <dbReference type="ARBA" id="ARBA00022617"/>
    </source>
</evidence>
<organism evidence="8 9">
    <name type="scientific">Tetranychus urticae</name>
    <name type="common">Two-spotted spider mite</name>
    <dbReference type="NCBI Taxonomy" id="32264"/>
    <lineage>
        <taxon>Eukaryota</taxon>
        <taxon>Metazoa</taxon>
        <taxon>Ecdysozoa</taxon>
        <taxon>Arthropoda</taxon>
        <taxon>Chelicerata</taxon>
        <taxon>Arachnida</taxon>
        <taxon>Acari</taxon>
        <taxon>Acariformes</taxon>
        <taxon>Trombidiformes</taxon>
        <taxon>Prostigmata</taxon>
        <taxon>Eleutherengona</taxon>
        <taxon>Raphignathae</taxon>
        <taxon>Tetranychoidea</taxon>
        <taxon>Tetranychidae</taxon>
        <taxon>Tetranychus</taxon>
    </lineage>
</organism>
<dbReference type="PRINTS" id="PR00463">
    <property type="entry name" value="EP450I"/>
</dbReference>
<dbReference type="HOGENOM" id="CLU_001570_5_1_1"/>
<protein>
    <recommendedName>
        <fullName evidence="10">Cytochrome P450</fullName>
    </recommendedName>
</protein>
<dbReference type="InterPro" id="IPR036396">
    <property type="entry name" value="Cyt_P450_sf"/>
</dbReference>
<dbReference type="PROSITE" id="PS00086">
    <property type="entry name" value="CYTOCHROME_P450"/>
    <property type="match status" value="1"/>
</dbReference>
<comment type="cofactor">
    <cofactor evidence="1 6">
        <name>heme</name>
        <dbReference type="ChEBI" id="CHEBI:30413"/>
    </cofactor>
</comment>
<dbReference type="GO" id="GO:0016705">
    <property type="term" value="F:oxidoreductase activity, acting on paired donors, with incorporation or reduction of molecular oxygen"/>
    <property type="evidence" value="ECO:0007669"/>
    <property type="project" value="InterPro"/>
</dbReference>
<keyword evidence="7" id="KW-0560">Oxidoreductase</keyword>
<dbReference type="InterPro" id="IPR002401">
    <property type="entry name" value="Cyt_P450_E_grp-I"/>
</dbReference>
<proteinExistence type="inferred from homology"/>
<keyword evidence="9" id="KW-1185">Reference proteome</keyword>
<dbReference type="Proteomes" id="UP000015104">
    <property type="component" value="Unassembled WGS sequence"/>
</dbReference>
<evidence type="ECO:0000256" key="1">
    <source>
        <dbReference type="ARBA" id="ARBA00001971"/>
    </source>
</evidence>
<dbReference type="InterPro" id="IPR050196">
    <property type="entry name" value="Cytochrome_P450_Monoox"/>
</dbReference>
<reference evidence="9" key="1">
    <citation type="submission" date="2011-08" db="EMBL/GenBank/DDBJ databases">
        <authorList>
            <person name="Rombauts S."/>
        </authorList>
    </citation>
    <scope>NUCLEOTIDE SEQUENCE</scope>
    <source>
        <strain evidence="9">London</strain>
    </source>
</reference>
<sequence length="524" mass="59999">MLIALKKLPQKPGNWLMGHLGDLLPPPFISNNQFGQGLKNCVDKMEKFLHENGLMVFWVSWYPIVVITSPSILFQLTPATIEKGPGPDVARSFFGDGLVTQNSTKWKGRRKLLAPGYQQAALANYLPIVSEIARNRVNTLGNTHIIDEPVDTRKFTQETGMDMTCEIALGVKGGKEGSPGWQYRKAIDVALEMLLIKSINPFYWFDFIFRFTIDGRRSKQAAEYIRSFPTSLINVKKTTHVPGSINPKAYNPAVRFSLLDCLIDLHLQSQCDNKKFGFTTLDVLEEVNNALFAGNETTGGTMAWTMFHLAANPDIQDKVYQELVENRFTAKEFIDYNEENLKSLKYLDCCVKESLRLCPPIHTITRRLDQDLITDDGQVIPKGSVLALCIYYIHRDPKYWPEPTKYNPERFLTENSFDRPSLAYIPFGFGQRQCLGQKLAMREIKVVIAEVIRRFRLENCQSFDEIETAFLGTYRSIESLKIKFFPRNRSFSYLSTLRKNRVLITVLSVIYSILKSRFHRNAKN</sequence>
<dbReference type="EnsemblMetazoa" id="tetur01g04440.1">
    <property type="protein sequence ID" value="tetur01g04440.1"/>
    <property type="gene ID" value="tetur01g04440"/>
</dbReference>
<dbReference type="SUPFAM" id="SSF48264">
    <property type="entry name" value="Cytochrome P450"/>
    <property type="match status" value="1"/>
</dbReference>